<proteinExistence type="predicted"/>
<evidence type="ECO:0000313" key="3">
    <source>
        <dbReference type="Proteomes" id="UP000054342"/>
    </source>
</evidence>
<feature type="compositionally biased region" description="Low complexity" evidence="1">
    <location>
        <begin position="156"/>
        <end position="167"/>
    </location>
</feature>
<gene>
    <name evidence="2" type="ORF">PV05_03894</name>
</gene>
<feature type="compositionally biased region" description="Polar residues" evidence="1">
    <location>
        <begin position="231"/>
        <end position="246"/>
    </location>
</feature>
<keyword evidence="3" id="KW-1185">Reference proteome</keyword>
<accession>A0A0D2C3Q6</accession>
<protein>
    <submittedName>
        <fullName evidence="2">Uncharacterized protein</fullName>
    </submittedName>
</protein>
<dbReference type="HOGENOM" id="CLU_900150_0_0_1"/>
<dbReference type="AlphaFoldDB" id="A0A0D2C3Q6"/>
<feature type="compositionally biased region" description="Polar residues" evidence="1">
    <location>
        <begin position="73"/>
        <end position="83"/>
    </location>
</feature>
<dbReference type="GeneID" id="25325802"/>
<feature type="compositionally biased region" description="Polar residues" evidence="1">
    <location>
        <begin position="168"/>
        <end position="191"/>
    </location>
</feature>
<feature type="compositionally biased region" description="Basic and acidic residues" evidence="1">
    <location>
        <begin position="267"/>
        <end position="282"/>
    </location>
</feature>
<feature type="compositionally biased region" description="Acidic residues" evidence="1">
    <location>
        <begin position="252"/>
        <end position="261"/>
    </location>
</feature>
<feature type="compositionally biased region" description="Polar residues" evidence="1">
    <location>
        <begin position="29"/>
        <end position="41"/>
    </location>
</feature>
<evidence type="ECO:0000313" key="2">
    <source>
        <dbReference type="EMBL" id="KIW59446.1"/>
    </source>
</evidence>
<dbReference type="EMBL" id="KN847318">
    <property type="protein sequence ID" value="KIW59446.1"/>
    <property type="molecule type" value="Genomic_DNA"/>
</dbReference>
<feature type="region of interest" description="Disordered" evidence="1">
    <location>
        <begin position="1"/>
        <end position="285"/>
    </location>
</feature>
<organism evidence="2 3">
    <name type="scientific">Exophiala xenobiotica</name>
    <dbReference type="NCBI Taxonomy" id="348802"/>
    <lineage>
        <taxon>Eukaryota</taxon>
        <taxon>Fungi</taxon>
        <taxon>Dikarya</taxon>
        <taxon>Ascomycota</taxon>
        <taxon>Pezizomycotina</taxon>
        <taxon>Eurotiomycetes</taxon>
        <taxon>Chaetothyriomycetidae</taxon>
        <taxon>Chaetothyriales</taxon>
        <taxon>Herpotrichiellaceae</taxon>
        <taxon>Exophiala</taxon>
    </lineage>
</organism>
<reference evidence="2 3" key="1">
    <citation type="submission" date="2015-01" db="EMBL/GenBank/DDBJ databases">
        <title>The Genome Sequence of Exophiala xenobiotica CBS118157.</title>
        <authorList>
            <consortium name="The Broad Institute Genomics Platform"/>
            <person name="Cuomo C."/>
            <person name="de Hoog S."/>
            <person name="Gorbushina A."/>
            <person name="Stielow B."/>
            <person name="Teixiera M."/>
            <person name="Abouelleil A."/>
            <person name="Chapman S.B."/>
            <person name="Priest M."/>
            <person name="Young S.K."/>
            <person name="Wortman J."/>
            <person name="Nusbaum C."/>
            <person name="Birren B."/>
        </authorList>
    </citation>
    <scope>NUCLEOTIDE SEQUENCE [LARGE SCALE GENOMIC DNA]</scope>
    <source>
        <strain evidence="2 3">CBS 118157</strain>
    </source>
</reference>
<name>A0A0D2C3Q6_9EURO</name>
<feature type="region of interest" description="Disordered" evidence="1">
    <location>
        <begin position="320"/>
        <end position="346"/>
    </location>
</feature>
<dbReference type="OrthoDB" id="4837859at2759"/>
<dbReference type="Proteomes" id="UP000054342">
    <property type="component" value="Unassembled WGS sequence"/>
</dbReference>
<evidence type="ECO:0000256" key="1">
    <source>
        <dbReference type="SAM" id="MobiDB-lite"/>
    </source>
</evidence>
<sequence length="346" mass="37341">MGCGHSSLKGDVPNPNSQPVEINRPMKKVTTNFSDINYDQDPQQRRLTEYGPDETPRQHPPSQQQGMLAPSLGQGQPYGQNHSYDPMSAASPGFGSGIGAGAPENVAYPYQGRGIDQSDPNQNRPGFNDDPDATNALKPYQTTDAGDWDDDNYHSQGQYQDQGQDYQASNQNSNPTPNNYSSGVPNQSQQHYPHDSGAGAGAGAGSGYARDPTSSQAKDDFADDNDPANPMNQESRYNRVQNHQQHGYNGNDGDDGGDENMDPSGGDYHDDGYGNDDNENKKSWLGQKYASYQAAKQGPGISDDDLKKYTGKDRAEFDEWAAQQPGVGGRQAAMDPRSAAEGSYGS</sequence>
<dbReference type="RefSeq" id="XP_013320030.1">
    <property type="nucleotide sequence ID" value="XM_013464576.1"/>
</dbReference>